<comment type="similarity">
    <text evidence="2">Belongs to the TMEM120 family.</text>
</comment>
<feature type="coiled-coil region" evidence="6">
    <location>
        <begin position="66"/>
        <end position="100"/>
    </location>
</feature>
<dbReference type="Proteomes" id="UP000694941">
    <property type="component" value="Unplaced"/>
</dbReference>
<evidence type="ECO:0000256" key="3">
    <source>
        <dbReference type="ARBA" id="ARBA00022692"/>
    </source>
</evidence>
<dbReference type="PANTHER" id="PTHR21433:SF0">
    <property type="entry name" value="TRANSMEMBRANE PROTEIN 120 HOMOLOG"/>
    <property type="match status" value="1"/>
</dbReference>
<dbReference type="PANTHER" id="PTHR21433">
    <property type="entry name" value="TRANSMEMBRANE PROTEIN INDUCED BY TUMOR NECROSIS FACTOR ALPHA"/>
    <property type="match status" value="1"/>
</dbReference>
<feature type="transmembrane region" description="Helical" evidence="7">
    <location>
        <begin position="175"/>
        <end position="202"/>
    </location>
</feature>
<evidence type="ECO:0000256" key="1">
    <source>
        <dbReference type="ARBA" id="ARBA00004141"/>
    </source>
</evidence>
<dbReference type="RefSeq" id="XP_022251240.1">
    <property type="nucleotide sequence ID" value="XM_022395532.1"/>
</dbReference>
<keyword evidence="3 7" id="KW-0812">Transmembrane</keyword>
<keyword evidence="8" id="KW-1185">Reference proteome</keyword>
<dbReference type="InterPro" id="IPR012926">
    <property type="entry name" value="TMEM120A/B"/>
</dbReference>
<keyword evidence="6" id="KW-0175">Coiled coil</keyword>
<gene>
    <name evidence="9" type="primary">LOC106467367</name>
</gene>
<reference evidence="9" key="1">
    <citation type="submission" date="2025-08" db="UniProtKB">
        <authorList>
            <consortium name="RefSeq"/>
        </authorList>
    </citation>
    <scope>IDENTIFICATION</scope>
    <source>
        <tissue evidence="9">Muscle</tissue>
    </source>
</reference>
<proteinExistence type="inferred from homology"/>
<evidence type="ECO:0000256" key="6">
    <source>
        <dbReference type="SAM" id="Coils"/>
    </source>
</evidence>
<feature type="transmembrane region" description="Helical" evidence="7">
    <location>
        <begin position="247"/>
        <end position="265"/>
    </location>
</feature>
<feature type="transmembrane region" description="Helical" evidence="7">
    <location>
        <begin position="223"/>
        <end position="241"/>
    </location>
</feature>
<comment type="subcellular location">
    <subcellularLocation>
        <location evidence="1">Membrane</location>
        <topology evidence="1">Multi-pass membrane protein</topology>
    </subcellularLocation>
</comment>
<organism evidence="8 9">
    <name type="scientific">Limulus polyphemus</name>
    <name type="common">Atlantic horseshoe crab</name>
    <dbReference type="NCBI Taxonomy" id="6850"/>
    <lineage>
        <taxon>Eukaryota</taxon>
        <taxon>Metazoa</taxon>
        <taxon>Ecdysozoa</taxon>
        <taxon>Arthropoda</taxon>
        <taxon>Chelicerata</taxon>
        <taxon>Merostomata</taxon>
        <taxon>Xiphosura</taxon>
        <taxon>Limulidae</taxon>
        <taxon>Limulus</taxon>
    </lineage>
</organism>
<feature type="transmembrane region" description="Helical" evidence="7">
    <location>
        <begin position="292"/>
        <end position="313"/>
    </location>
</feature>
<evidence type="ECO:0000256" key="2">
    <source>
        <dbReference type="ARBA" id="ARBA00009700"/>
    </source>
</evidence>
<evidence type="ECO:0000256" key="5">
    <source>
        <dbReference type="ARBA" id="ARBA00023136"/>
    </source>
</evidence>
<dbReference type="GeneID" id="106467367"/>
<feature type="transmembrane region" description="Helical" evidence="7">
    <location>
        <begin position="136"/>
        <end position="155"/>
    </location>
</feature>
<feature type="transmembrane region" description="Helical" evidence="7">
    <location>
        <begin position="333"/>
        <end position="355"/>
    </location>
</feature>
<name>A0ABM1T5T4_LIMPO</name>
<evidence type="ECO:0000313" key="8">
    <source>
        <dbReference type="Proteomes" id="UP000694941"/>
    </source>
</evidence>
<protein>
    <submittedName>
        <fullName evidence="9">Transmembrane protein 120A-like isoform X1</fullName>
    </submittedName>
</protein>
<evidence type="ECO:0000256" key="4">
    <source>
        <dbReference type="ARBA" id="ARBA00022989"/>
    </source>
</evidence>
<keyword evidence="5 7" id="KW-0472">Membrane</keyword>
<dbReference type="Pfam" id="PF07851">
    <property type="entry name" value="TMEM120A-B"/>
    <property type="match status" value="2"/>
</dbReference>
<evidence type="ECO:0000313" key="9">
    <source>
        <dbReference type="RefSeq" id="XP_022251240.1"/>
    </source>
</evidence>
<keyword evidence="4 7" id="KW-1133">Transmembrane helix</keyword>
<sequence>MAIASENFDVIGLIEEWNQLNEDFKELETTQKAYGKALDEIVKFQVKCAKGITHQRYRLGQISQSLKQIKQVNEDDSVELQELNRKIACRKEQLHDLEEQLPSKNGPYLQVILGSVNVSLLNKDDRFKYKDEYEQFKLVVTTVILVLSCICIAVYYRVFDSILHFLLVWYYRTLMIKICFCFRVFDSILHFLLVWYYCTLTIRESILVINGSRIKGWWRTNHFLTTLQAGVIIVWPSGAVYQTFRKQFILFTLYSSFLQILQFFYQRGCLYRLRALGKRYNMDITIEGFHSWMWRGLSFLLPFLYFGYAFQLYNAYTLYQLSKSPECADMWQVPVTAFSHLVLFLGNAITTSLVIQQKLKENFPYKRLINT</sequence>
<evidence type="ECO:0000256" key="7">
    <source>
        <dbReference type="SAM" id="Phobius"/>
    </source>
</evidence>
<accession>A0ABM1T5T4</accession>